<feature type="chain" id="PRO_5034399083" description="Secreted protein" evidence="1">
    <location>
        <begin position="17"/>
        <end position="69"/>
    </location>
</feature>
<reference evidence="2" key="2">
    <citation type="submission" date="2025-09" db="UniProtKB">
        <authorList>
            <consortium name="Ensembl"/>
        </authorList>
    </citation>
    <scope>IDENTIFICATION</scope>
</reference>
<evidence type="ECO:0000313" key="2">
    <source>
        <dbReference type="Ensembl" id="ENSEBUP00000025125.1"/>
    </source>
</evidence>
<keyword evidence="3" id="KW-1185">Reference proteome</keyword>
<reference evidence="2" key="1">
    <citation type="submission" date="2025-08" db="UniProtKB">
        <authorList>
            <consortium name="Ensembl"/>
        </authorList>
    </citation>
    <scope>IDENTIFICATION</scope>
</reference>
<dbReference type="Ensembl" id="ENSEBUT00000025701.1">
    <property type="protein sequence ID" value="ENSEBUP00000025125.1"/>
    <property type="gene ID" value="ENSEBUG00000015499.1"/>
</dbReference>
<evidence type="ECO:0000313" key="3">
    <source>
        <dbReference type="Proteomes" id="UP000694388"/>
    </source>
</evidence>
<keyword evidence="1" id="KW-0732">Signal</keyword>
<proteinExistence type="predicted"/>
<organism evidence="2 3">
    <name type="scientific">Eptatretus burgeri</name>
    <name type="common">Inshore hagfish</name>
    <dbReference type="NCBI Taxonomy" id="7764"/>
    <lineage>
        <taxon>Eukaryota</taxon>
        <taxon>Metazoa</taxon>
        <taxon>Chordata</taxon>
        <taxon>Craniata</taxon>
        <taxon>Vertebrata</taxon>
        <taxon>Cyclostomata</taxon>
        <taxon>Myxini</taxon>
        <taxon>Myxiniformes</taxon>
        <taxon>Myxinidae</taxon>
        <taxon>Eptatretinae</taxon>
        <taxon>Eptatretus</taxon>
    </lineage>
</organism>
<evidence type="ECO:0008006" key="4">
    <source>
        <dbReference type="Google" id="ProtNLM"/>
    </source>
</evidence>
<dbReference type="AlphaFoldDB" id="A0A8C4R8K2"/>
<protein>
    <recommendedName>
        <fullName evidence="4">Secreted protein</fullName>
    </recommendedName>
</protein>
<dbReference type="Proteomes" id="UP000694388">
    <property type="component" value="Unplaced"/>
</dbReference>
<name>A0A8C4R8K2_EPTBU</name>
<accession>A0A8C4R8K2</accession>
<feature type="signal peptide" evidence="1">
    <location>
        <begin position="1"/>
        <end position="16"/>
    </location>
</feature>
<sequence length="69" mass="7771">MRLSLWASHSLTAGRSVVFVFCHLLYHGSEDITIIPSGVAFISTVSFQLGNNLSHNIIRLFILCLFSRY</sequence>
<evidence type="ECO:0000256" key="1">
    <source>
        <dbReference type="SAM" id="SignalP"/>
    </source>
</evidence>